<dbReference type="InterPro" id="IPR006461">
    <property type="entry name" value="PLAC_motif_containing"/>
</dbReference>
<dbReference type="Proteomes" id="UP001557470">
    <property type="component" value="Unassembled WGS sequence"/>
</dbReference>
<gene>
    <name evidence="2" type="ORF">UPYG_G00239260</name>
</gene>
<dbReference type="EMBL" id="JAGEUA010000007">
    <property type="protein sequence ID" value="KAL0970241.1"/>
    <property type="molecule type" value="Genomic_DNA"/>
</dbReference>
<dbReference type="PANTHER" id="PTHR15907">
    <property type="entry name" value="DUF614 FAMILY PROTEIN-RELATED"/>
    <property type="match status" value="1"/>
</dbReference>
<comment type="similarity">
    <text evidence="1">Belongs to the cornifelin family.</text>
</comment>
<sequence>MIITNGQGQLPLKYNQWSSGICSCFDDCHICCFAFWCFPCFACNTTSKFGECFCLPLVDIMSLSAQQFGLPTCTPPPVSMSMRVAVRKRYNIQGDMAEDCAYSTFCNICSWCQMAREIKKRSQSLMVINTQITTLPGQNITMTSEPEVVITSQPFRQF</sequence>
<evidence type="ECO:0000313" key="2">
    <source>
        <dbReference type="EMBL" id="KAL0970241.1"/>
    </source>
</evidence>
<evidence type="ECO:0000313" key="3">
    <source>
        <dbReference type="Proteomes" id="UP001557470"/>
    </source>
</evidence>
<accession>A0ABD0WX86</accession>
<proteinExistence type="inferred from homology"/>
<reference evidence="2 3" key="1">
    <citation type="submission" date="2024-06" db="EMBL/GenBank/DDBJ databases">
        <authorList>
            <person name="Pan Q."/>
            <person name="Wen M."/>
            <person name="Jouanno E."/>
            <person name="Zahm M."/>
            <person name="Klopp C."/>
            <person name="Cabau C."/>
            <person name="Louis A."/>
            <person name="Berthelot C."/>
            <person name="Parey E."/>
            <person name="Roest Crollius H."/>
            <person name="Montfort J."/>
            <person name="Robinson-Rechavi M."/>
            <person name="Bouchez O."/>
            <person name="Lampietro C."/>
            <person name="Lopez Roques C."/>
            <person name="Donnadieu C."/>
            <person name="Postlethwait J."/>
            <person name="Bobe J."/>
            <person name="Verreycken H."/>
            <person name="Guiguen Y."/>
        </authorList>
    </citation>
    <scope>NUCLEOTIDE SEQUENCE [LARGE SCALE GENOMIC DNA]</scope>
    <source>
        <strain evidence="2">Up_M1</strain>
        <tissue evidence="2">Testis</tissue>
    </source>
</reference>
<protein>
    <submittedName>
        <fullName evidence="2">Uncharacterized protein</fullName>
    </submittedName>
</protein>
<comment type="caution">
    <text evidence="2">The sequence shown here is derived from an EMBL/GenBank/DDBJ whole genome shotgun (WGS) entry which is preliminary data.</text>
</comment>
<dbReference type="Pfam" id="PF04749">
    <property type="entry name" value="PLAC8"/>
    <property type="match status" value="1"/>
</dbReference>
<keyword evidence="3" id="KW-1185">Reference proteome</keyword>
<dbReference type="NCBIfam" id="TIGR01571">
    <property type="entry name" value="A_thal_Cys_rich"/>
    <property type="match status" value="1"/>
</dbReference>
<dbReference type="AlphaFoldDB" id="A0ABD0WX86"/>
<name>A0ABD0WX86_UMBPY</name>
<evidence type="ECO:0000256" key="1">
    <source>
        <dbReference type="ARBA" id="ARBA00009024"/>
    </source>
</evidence>
<organism evidence="2 3">
    <name type="scientific">Umbra pygmaea</name>
    <name type="common">Eastern mudminnow</name>
    <dbReference type="NCBI Taxonomy" id="75934"/>
    <lineage>
        <taxon>Eukaryota</taxon>
        <taxon>Metazoa</taxon>
        <taxon>Chordata</taxon>
        <taxon>Craniata</taxon>
        <taxon>Vertebrata</taxon>
        <taxon>Euteleostomi</taxon>
        <taxon>Actinopterygii</taxon>
        <taxon>Neopterygii</taxon>
        <taxon>Teleostei</taxon>
        <taxon>Protacanthopterygii</taxon>
        <taxon>Esociformes</taxon>
        <taxon>Umbridae</taxon>
        <taxon>Umbra</taxon>
    </lineage>
</organism>